<dbReference type="Proteomes" id="UP000297245">
    <property type="component" value="Unassembled WGS sequence"/>
</dbReference>
<gene>
    <name evidence="3" type="ORF">K435DRAFT_789586</name>
</gene>
<keyword evidence="4" id="KW-1185">Reference proteome</keyword>
<feature type="transmembrane region" description="Helical" evidence="1">
    <location>
        <begin position="297"/>
        <end position="318"/>
    </location>
</feature>
<evidence type="ECO:0000313" key="3">
    <source>
        <dbReference type="EMBL" id="THV06149.1"/>
    </source>
</evidence>
<feature type="transmembrane region" description="Helical" evidence="1">
    <location>
        <begin position="242"/>
        <end position="260"/>
    </location>
</feature>
<sequence length="461" mass="51680">MFEPEGFSFRNLEICKGQVEALRSDLSRTSTFNARERSSSDSRGVVYEHESEDALTVDRFRNPHSRTPIRALCSTSTSLRAVNHKTDQSTILVFYPEKLIWPPRFSSQPSPTIRITRTVRSEDLGLVTVPRPFVVAHIHSRKSQKAVLDTNKNDMYSRRFVEDIDQTTRIILMNHLQLVGKTVCGTGIIEVGSSTRTMPSTADSRTVSYLAGIQNELVYDYLISLDAEIRLIWKAPWKFGKLLYFLTRYLAFAGAIVTILSKRSRFISFGTCKALSEGTSLILSLRVWAVWGNSRKVACLLVIGFLIPMPIMALYVFLRAPQRQNDTLSSAGVILALTVLKARRHGQSGSHTFIFKFFLYGLTYNIIALASSAANIIVRSAVSEGSLFIGLQAAMHSILTSRMILHIRQQMDAALPTTQFSQSLHFASEPLNDSELENDGSRVCQQLVTVNEGQSLVWRAF</sequence>
<dbReference type="InterPro" id="IPR045340">
    <property type="entry name" value="DUF6533"/>
</dbReference>
<evidence type="ECO:0000256" key="1">
    <source>
        <dbReference type="SAM" id="Phobius"/>
    </source>
</evidence>
<name>A0A4S8MTY5_DENBC</name>
<keyword evidence="1" id="KW-1133">Transmembrane helix</keyword>
<keyword evidence="1" id="KW-0812">Transmembrane</keyword>
<proteinExistence type="predicted"/>
<protein>
    <recommendedName>
        <fullName evidence="2">DUF6533 domain-containing protein</fullName>
    </recommendedName>
</protein>
<feature type="transmembrane region" description="Helical" evidence="1">
    <location>
        <begin position="354"/>
        <end position="374"/>
    </location>
</feature>
<feature type="domain" description="DUF6533" evidence="2">
    <location>
        <begin position="217"/>
        <end position="252"/>
    </location>
</feature>
<accession>A0A4S8MTY5</accession>
<dbReference type="EMBL" id="ML179044">
    <property type="protein sequence ID" value="THV06149.1"/>
    <property type="molecule type" value="Genomic_DNA"/>
</dbReference>
<evidence type="ECO:0000259" key="2">
    <source>
        <dbReference type="Pfam" id="PF20151"/>
    </source>
</evidence>
<organism evidence="3 4">
    <name type="scientific">Dendrothele bispora (strain CBS 962.96)</name>
    <dbReference type="NCBI Taxonomy" id="1314807"/>
    <lineage>
        <taxon>Eukaryota</taxon>
        <taxon>Fungi</taxon>
        <taxon>Dikarya</taxon>
        <taxon>Basidiomycota</taxon>
        <taxon>Agaricomycotina</taxon>
        <taxon>Agaricomycetes</taxon>
        <taxon>Agaricomycetidae</taxon>
        <taxon>Agaricales</taxon>
        <taxon>Agaricales incertae sedis</taxon>
        <taxon>Dendrothele</taxon>
    </lineage>
</organism>
<dbReference type="Pfam" id="PF20151">
    <property type="entry name" value="DUF6533"/>
    <property type="match status" value="1"/>
</dbReference>
<keyword evidence="1" id="KW-0472">Membrane</keyword>
<reference evidence="3 4" key="1">
    <citation type="journal article" date="2019" name="Nat. Ecol. Evol.">
        <title>Megaphylogeny resolves global patterns of mushroom evolution.</title>
        <authorList>
            <person name="Varga T."/>
            <person name="Krizsan K."/>
            <person name="Foldi C."/>
            <person name="Dima B."/>
            <person name="Sanchez-Garcia M."/>
            <person name="Sanchez-Ramirez S."/>
            <person name="Szollosi G.J."/>
            <person name="Szarkandi J.G."/>
            <person name="Papp V."/>
            <person name="Albert L."/>
            <person name="Andreopoulos W."/>
            <person name="Angelini C."/>
            <person name="Antonin V."/>
            <person name="Barry K.W."/>
            <person name="Bougher N.L."/>
            <person name="Buchanan P."/>
            <person name="Buyck B."/>
            <person name="Bense V."/>
            <person name="Catcheside P."/>
            <person name="Chovatia M."/>
            <person name="Cooper J."/>
            <person name="Damon W."/>
            <person name="Desjardin D."/>
            <person name="Finy P."/>
            <person name="Geml J."/>
            <person name="Haridas S."/>
            <person name="Hughes K."/>
            <person name="Justo A."/>
            <person name="Karasinski D."/>
            <person name="Kautmanova I."/>
            <person name="Kiss B."/>
            <person name="Kocsube S."/>
            <person name="Kotiranta H."/>
            <person name="LaButti K.M."/>
            <person name="Lechner B.E."/>
            <person name="Liimatainen K."/>
            <person name="Lipzen A."/>
            <person name="Lukacs Z."/>
            <person name="Mihaltcheva S."/>
            <person name="Morgado L.N."/>
            <person name="Niskanen T."/>
            <person name="Noordeloos M.E."/>
            <person name="Ohm R.A."/>
            <person name="Ortiz-Santana B."/>
            <person name="Ovrebo C."/>
            <person name="Racz N."/>
            <person name="Riley R."/>
            <person name="Savchenko A."/>
            <person name="Shiryaev A."/>
            <person name="Soop K."/>
            <person name="Spirin V."/>
            <person name="Szebenyi C."/>
            <person name="Tomsovsky M."/>
            <person name="Tulloss R.E."/>
            <person name="Uehling J."/>
            <person name="Grigoriev I.V."/>
            <person name="Vagvolgyi C."/>
            <person name="Papp T."/>
            <person name="Martin F.M."/>
            <person name="Miettinen O."/>
            <person name="Hibbett D.S."/>
            <person name="Nagy L.G."/>
        </authorList>
    </citation>
    <scope>NUCLEOTIDE SEQUENCE [LARGE SCALE GENOMIC DNA]</scope>
    <source>
        <strain evidence="3 4">CBS 962.96</strain>
    </source>
</reference>
<evidence type="ECO:0000313" key="4">
    <source>
        <dbReference type="Proteomes" id="UP000297245"/>
    </source>
</evidence>
<dbReference type="AlphaFoldDB" id="A0A4S8MTY5"/>
<dbReference type="OrthoDB" id="3350812at2759"/>